<feature type="region of interest" description="Disordered" evidence="6">
    <location>
        <begin position="1"/>
        <end position="26"/>
    </location>
</feature>
<evidence type="ECO:0000256" key="6">
    <source>
        <dbReference type="SAM" id="MobiDB-lite"/>
    </source>
</evidence>
<dbReference type="Pfam" id="PF01812">
    <property type="entry name" value="5-FTHF_cyc-lig"/>
    <property type="match status" value="1"/>
</dbReference>
<feature type="binding site" evidence="4">
    <location>
        <begin position="144"/>
        <end position="152"/>
    </location>
    <ligand>
        <name>ATP</name>
        <dbReference type="ChEBI" id="CHEBI:30616"/>
    </ligand>
</feature>
<dbReference type="Gene3D" id="3.40.50.10420">
    <property type="entry name" value="NagB/RpiA/CoA transferase-like"/>
    <property type="match status" value="1"/>
</dbReference>
<gene>
    <name evidence="7" type="ORF">SAMN05216241_101421</name>
</gene>
<dbReference type="Proteomes" id="UP000199415">
    <property type="component" value="Unassembled WGS sequence"/>
</dbReference>
<proteinExistence type="inferred from homology"/>
<evidence type="ECO:0000313" key="8">
    <source>
        <dbReference type="Proteomes" id="UP000199415"/>
    </source>
</evidence>
<evidence type="ECO:0000256" key="4">
    <source>
        <dbReference type="PIRSR" id="PIRSR006806-1"/>
    </source>
</evidence>
<dbReference type="STRING" id="1082479.SAMN05216241_101421"/>
<sequence>MAETPAPDPASGQDPASRKKALRKQAKHQRAEAAAAHPDAGERLVAHVLAMVADRPGATVSAYWPMGDEIDPRPAITALYERGHTIGLPVMQGADTPLVFRQWWPDAPLADGGFGTRMPTEAAPVVTPEVLLVPLLAFNGAGYRLGYGGGFYDRTLEKLRGENPATLAVGLAYSGQRVDDLPVGPYDQPLDAIVTEIGPMPLRQAEG</sequence>
<evidence type="ECO:0000256" key="3">
    <source>
        <dbReference type="ARBA" id="ARBA00022840"/>
    </source>
</evidence>
<evidence type="ECO:0000256" key="1">
    <source>
        <dbReference type="ARBA" id="ARBA00010638"/>
    </source>
</evidence>
<protein>
    <recommendedName>
        <fullName evidence="5">5-formyltetrahydrofolate cyclo-ligase</fullName>
        <ecNumber evidence="5">6.3.3.2</ecNumber>
    </recommendedName>
</protein>
<reference evidence="7 8" key="1">
    <citation type="submission" date="2016-10" db="EMBL/GenBank/DDBJ databases">
        <authorList>
            <person name="de Groot N.N."/>
        </authorList>
    </citation>
    <scope>NUCLEOTIDE SEQUENCE [LARGE SCALE GENOMIC DNA]</scope>
    <source>
        <strain evidence="7 8">DSM 25584</strain>
    </source>
</reference>
<evidence type="ECO:0000256" key="5">
    <source>
        <dbReference type="RuleBase" id="RU361279"/>
    </source>
</evidence>
<dbReference type="SUPFAM" id="SSF100950">
    <property type="entry name" value="NagB/RpiA/CoA transferase-like"/>
    <property type="match status" value="1"/>
</dbReference>
<feature type="binding site" evidence="4">
    <location>
        <begin position="19"/>
        <end position="23"/>
    </location>
    <ligand>
        <name>ATP</name>
        <dbReference type="ChEBI" id="CHEBI:30616"/>
    </ligand>
</feature>
<keyword evidence="3 4" id="KW-0067">ATP-binding</keyword>
<dbReference type="NCBIfam" id="TIGR02727">
    <property type="entry name" value="MTHFS_bact"/>
    <property type="match status" value="1"/>
</dbReference>
<dbReference type="GO" id="GO:0009396">
    <property type="term" value="P:folic acid-containing compound biosynthetic process"/>
    <property type="evidence" value="ECO:0007669"/>
    <property type="project" value="TreeGrafter"/>
</dbReference>
<dbReference type="EMBL" id="FNCE01000001">
    <property type="protein sequence ID" value="SDF54580.1"/>
    <property type="molecule type" value="Genomic_DNA"/>
</dbReference>
<dbReference type="EC" id="6.3.3.2" evidence="5"/>
<dbReference type="PANTHER" id="PTHR23407">
    <property type="entry name" value="ATPASE INHIBITOR/5-FORMYLTETRAHYDROFOLATE CYCLO-LIGASE"/>
    <property type="match status" value="1"/>
</dbReference>
<keyword evidence="7" id="KW-0436">Ligase</keyword>
<accession>A0A1G7M0A6</accession>
<dbReference type="GO" id="GO:0046872">
    <property type="term" value="F:metal ion binding"/>
    <property type="evidence" value="ECO:0007669"/>
    <property type="project" value="UniProtKB-KW"/>
</dbReference>
<comment type="similarity">
    <text evidence="1 5">Belongs to the 5-formyltetrahydrofolate cyclo-ligase family.</text>
</comment>
<evidence type="ECO:0000313" key="7">
    <source>
        <dbReference type="EMBL" id="SDF54580.1"/>
    </source>
</evidence>
<keyword evidence="2 4" id="KW-0547">Nucleotide-binding</keyword>
<dbReference type="PANTHER" id="PTHR23407:SF1">
    <property type="entry name" value="5-FORMYLTETRAHYDROFOLATE CYCLO-LIGASE"/>
    <property type="match status" value="1"/>
</dbReference>
<dbReference type="GO" id="GO:0005524">
    <property type="term" value="F:ATP binding"/>
    <property type="evidence" value="ECO:0007669"/>
    <property type="project" value="UniProtKB-KW"/>
</dbReference>
<dbReference type="GO" id="GO:0030272">
    <property type="term" value="F:5-formyltetrahydrofolate cyclo-ligase activity"/>
    <property type="evidence" value="ECO:0007669"/>
    <property type="project" value="UniProtKB-EC"/>
</dbReference>
<dbReference type="GO" id="GO:0035999">
    <property type="term" value="P:tetrahydrofolate interconversion"/>
    <property type="evidence" value="ECO:0007669"/>
    <property type="project" value="TreeGrafter"/>
</dbReference>
<name>A0A1G7M0A6_9PROT</name>
<dbReference type="OrthoDB" id="9801938at2"/>
<comment type="cofactor">
    <cofactor evidence="5">
        <name>Mg(2+)</name>
        <dbReference type="ChEBI" id="CHEBI:18420"/>
    </cofactor>
</comment>
<keyword evidence="5" id="KW-0460">Magnesium</keyword>
<dbReference type="InterPro" id="IPR024185">
    <property type="entry name" value="FTHF_cligase-like_sf"/>
</dbReference>
<dbReference type="PIRSF" id="PIRSF006806">
    <property type="entry name" value="FTHF_cligase"/>
    <property type="match status" value="1"/>
</dbReference>
<keyword evidence="8" id="KW-1185">Reference proteome</keyword>
<dbReference type="RefSeq" id="WP_090018444.1">
    <property type="nucleotide sequence ID" value="NZ_FNCE01000001.1"/>
</dbReference>
<dbReference type="AlphaFoldDB" id="A0A1G7M0A6"/>
<evidence type="ECO:0000256" key="2">
    <source>
        <dbReference type="ARBA" id="ARBA00022741"/>
    </source>
</evidence>
<keyword evidence="5" id="KW-0479">Metal-binding</keyword>
<dbReference type="InterPro" id="IPR037171">
    <property type="entry name" value="NagB/RpiA_transferase-like"/>
</dbReference>
<organism evidence="7 8">
    <name type="scientific">Limimonas halophila</name>
    <dbReference type="NCBI Taxonomy" id="1082479"/>
    <lineage>
        <taxon>Bacteria</taxon>
        <taxon>Pseudomonadati</taxon>
        <taxon>Pseudomonadota</taxon>
        <taxon>Alphaproteobacteria</taxon>
        <taxon>Rhodospirillales</taxon>
        <taxon>Rhodovibrionaceae</taxon>
        <taxon>Limimonas</taxon>
    </lineage>
</organism>
<feature type="binding site" evidence="4">
    <location>
        <position position="69"/>
    </location>
    <ligand>
        <name>substrate</name>
    </ligand>
</feature>
<comment type="catalytic activity">
    <reaction evidence="5">
        <text>(6S)-5-formyl-5,6,7,8-tetrahydrofolate + ATP = (6R)-5,10-methenyltetrahydrofolate + ADP + phosphate</text>
        <dbReference type="Rhea" id="RHEA:10488"/>
        <dbReference type="ChEBI" id="CHEBI:30616"/>
        <dbReference type="ChEBI" id="CHEBI:43474"/>
        <dbReference type="ChEBI" id="CHEBI:57455"/>
        <dbReference type="ChEBI" id="CHEBI:57457"/>
        <dbReference type="ChEBI" id="CHEBI:456216"/>
        <dbReference type="EC" id="6.3.3.2"/>
    </reaction>
</comment>
<dbReference type="InterPro" id="IPR002698">
    <property type="entry name" value="FTHF_cligase"/>
</dbReference>